<organism evidence="1 2">
    <name type="scientific">Papaver somniferum</name>
    <name type="common">Opium poppy</name>
    <dbReference type="NCBI Taxonomy" id="3469"/>
    <lineage>
        <taxon>Eukaryota</taxon>
        <taxon>Viridiplantae</taxon>
        <taxon>Streptophyta</taxon>
        <taxon>Embryophyta</taxon>
        <taxon>Tracheophyta</taxon>
        <taxon>Spermatophyta</taxon>
        <taxon>Magnoliopsida</taxon>
        <taxon>Ranunculales</taxon>
        <taxon>Papaveraceae</taxon>
        <taxon>Papaveroideae</taxon>
        <taxon>Papaver</taxon>
    </lineage>
</organism>
<accession>A0A4Y7KSC6</accession>
<dbReference type="Proteomes" id="UP000316621">
    <property type="component" value="Chromosome 8"/>
</dbReference>
<dbReference type="EMBL" id="CM010722">
    <property type="protein sequence ID" value="RZC75717.1"/>
    <property type="molecule type" value="Genomic_DNA"/>
</dbReference>
<dbReference type="AlphaFoldDB" id="A0A4Y7KSC6"/>
<evidence type="ECO:0000313" key="1">
    <source>
        <dbReference type="EMBL" id="RZC75717.1"/>
    </source>
</evidence>
<gene>
    <name evidence="1" type="ORF">C5167_051198</name>
</gene>
<sequence>MNRAWPGIGEEALKGIIENKIHGKDGDGTKIVDGKLYLTWLMKIFGSWRRSTRRSGSLRACILGFRHLGGLTLNIFEASAFEGSVFTHLDAKPGMVVKGK</sequence>
<name>A0A4Y7KSC6_PAPSO</name>
<protein>
    <submittedName>
        <fullName evidence="1">Uncharacterized protein</fullName>
    </submittedName>
</protein>
<proteinExistence type="predicted"/>
<evidence type="ECO:0000313" key="2">
    <source>
        <dbReference type="Proteomes" id="UP000316621"/>
    </source>
</evidence>
<keyword evidence="2" id="KW-1185">Reference proteome</keyword>
<reference evidence="1 2" key="1">
    <citation type="journal article" date="2018" name="Science">
        <title>The opium poppy genome and morphinan production.</title>
        <authorList>
            <person name="Guo L."/>
            <person name="Winzer T."/>
            <person name="Yang X."/>
            <person name="Li Y."/>
            <person name="Ning Z."/>
            <person name="He Z."/>
            <person name="Teodor R."/>
            <person name="Lu Y."/>
            <person name="Bowser T.A."/>
            <person name="Graham I.A."/>
            <person name="Ye K."/>
        </authorList>
    </citation>
    <scope>NUCLEOTIDE SEQUENCE [LARGE SCALE GENOMIC DNA]</scope>
    <source>
        <strain evidence="2">cv. HN1</strain>
        <tissue evidence="1">Leaves</tissue>
    </source>
</reference>
<dbReference type="Gramene" id="RZC75717">
    <property type="protein sequence ID" value="RZC75717"/>
    <property type="gene ID" value="C5167_051198"/>
</dbReference>
<dbReference type="STRING" id="3469.A0A4Y7KSC6"/>